<sequence length="225" mass="23741">MTASDIPEIPHAQVDFDLLSAGPPDAGLAEALAAAAVELHEADGREQTARTAVRLARDLVPGTDHAGLFVVERSGRVRALATTDDVPASELPAPGEELWLSPLSVVDDGDAGCALFLRLRGHQSRFSVLTLYAKRPGGFADPAVVRVGRLLSAYVGIALETVDVTEQLTEAMHTRDVIGQATGLLMGRLGIDAAQAFDRLVSASQQNNVKLRDIASRIVDASATE</sequence>
<proteinExistence type="predicted"/>
<dbReference type="EMBL" id="JBHMCR010000004">
    <property type="protein sequence ID" value="MFB9519365.1"/>
    <property type="molecule type" value="Genomic_DNA"/>
</dbReference>
<dbReference type="RefSeq" id="WP_345220687.1">
    <property type="nucleotide sequence ID" value="NZ_BAAAXE010000013.1"/>
</dbReference>
<dbReference type="InterPro" id="IPR011006">
    <property type="entry name" value="CheY-like_superfamily"/>
</dbReference>
<feature type="domain" description="ANTAR" evidence="1">
    <location>
        <begin position="158"/>
        <end position="219"/>
    </location>
</feature>
<dbReference type="InterPro" id="IPR036388">
    <property type="entry name" value="WH-like_DNA-bd_sf"/>
</dbReference>
<gene>
    <name evidence="2" type="ORF">ACFFTU_05335</name>
</gene>
<dbReference type="InterPro" id="IPR005561">
    <property type="entry name" value="ANTAR"/>
</dbReference>
<dbReference type="PROSITE" id="PS50921">
    <property type="entry name" value="ANTAR"/>
    <property type="match status" value="1"/>
</dbReference>
<dbReference type="Proteomes" id="UP001589718">
    <property type="component" value="Unassembled WGS sequence"/>
</dbReference>
<name>A0ABV5P837_STRCM</name>
<evidence type="ECO:0000313" key="2">
    <source>
        <dbReference type="EMBL" id="MFB9519365.1"/>
    </source>
</evidence>
<keyword evidence="3" id="KW-1185">Reference proteome</keyword>
<dbReference type="Pfam" id="PF03861">
    <property type="entry name" value="ANTAR"/>
    <property type="match status" value="1"/>
</dbReference>
<dbReference type="SUPFAM" id="SSF52172">
    <property type="entry name" value="CheY-like"/>
    <property type="match status" value="1"/>
</dbReference>
<comment type="caution">
    <text evidence="2">The sequence shown here is derived from an EMBL/GenBank/DDBJ whole genome shotgun (WGS) entry which is preliminary data.</text>
</comment>
<evidence type="ECO:0000259" key="1">
    <source>
        <dbReference type="PROSITE" id="PS50921"/>
    </source>
</evidence>
<accession>A0ABV5P837</accession>
<protein>
    <submittedName>
        <fullName evidence="2">ANTAR domain-containing protein</fullName>
    </submittedName>
</protein>
<dbReference type="Gene3D" id="1.10.10.10">
    <property type="entry name" value="Winged helix-like DNA-binding domain superfamily/Winged helix DNA-binding domain"/>
    <property type="match status" value="1"/>
</dbReference>
<dbReference type="PIRSF" id="PIRSF036625">
    <property type="entry name" value="GAF_ANTAR"/>
    <property type="match status" value="1"/>
</dbReference>
<dbReference type="SMART" id="SM01012">
    <property type="entry name" value="ANTAR"/>
    <property type="match status" value="1"/>
</dbReference>
<evidence type="ECO:0000313" key="3">
    <source>
        <dbReference type="Proteomes" id="UP001589718"/>
    </source>
</evidence>
<organism evidence="2 3">
    <name type="scientific">Streptomyces cremeus</name>
    <dbReference type="NCBI Taxonomy" id="66881"/>
    <lineage>
        <taxon>Bacteria</taxon>
        <taxon>Bacillati</taxon>
        <taxon>Actinomycetota</taxon>
        <taxon>Actinomycetes</taxon>
        <taxon>Kitasatosporales</taxon>
        <taxon>Streptomycetaceae</taxon>
        <taxon>Streptomyces</taxon>
    </lineage>
</organism>
<reference evidence="2 3" key="1">
    <citation type="submission" date="2024-09" db="EMBL/GenBank/DDBJ databases">
        <authorList>
            <person name="Sun Q."/>
            <person name="Mori K."/>
        </authorList>
    </citation>
    <scope>NUCLEOTIDE SEQUENCE [LARGE SCALE GENOMIC DNA]</scope>
    <source>
        <strain evidence="2 3">JCM 4362</strain>
    </source>
</reference>
<dbReference type="InterPro" id="IPR012074">
    <property type="entry name" value="GAF_ANTAR"/>
</dbReference>